<gene>
    <name evidence="9" type="ORF">ENX03_02150</name>
</gene>
<dbReference type="PRINTS" id="PR01590">
    <property type="entry name" value="HTHFIS"/>
</dbReference>
<evidence type="ECO:0000259" key="7">
    <source>
        <dbReference type="PROSITE" id="PS50045"/>
    </source>
</evidence>
<accession>A0A7C3LUE1</accession>
<dbReference type="Pfam" id="PF25601">
    <property type="entry name" value="AAA_lid_14"/>
    <property type="match status" value="1"/>
</dbReference>
<dbReference type="PROSITE" id="PS50110">
    <property type="entry name" value="RESPONSE_REGULATORY"/>
    <property type="match status" value="1"/>
</dbReference>
<dbReference type="PROSITE" id="PS00688">
    <property type="entry name" value="SIGMA54_INTERACT_3"/>
    <property type="match status" value="1"/>
</dbReference>
<dbReference type="SUPFAM" id="SSF52540">
    <property type="entry name" value="P-loop containing nucleoside triphosphate hydrolases"/>
    <property type="match status" value="1"/>
</dbReference>
<dbReference type="EMBL" id="DTMM01000040">
    <property type="protein sequence ID" value="HFT92743.1"/>
    <property type="molecule type" value="Genomic_DNA"/>
</dbReference>
<dbReference type="SMART" id="SM00382">
    <property type="entry name" value="AAA"/>
    <property type="match status" value="1"/>
</dbReference>
<dbReference type="Pfam" id="PF00072">
    <property type="entry name" value="Response_reg"/>
    <property type="match status" value="1"/>
</dbReference>
<dbReference type="Pfam" id="PF02954">
    <property type="entry name" value="HTH_8"/>
    <property type="match status" value="1"/>
</dbReference>
<proteinExistence type="predicted"/>
<dbReference type="PROSITE" id="PS00676">
    <property type="entry name" value="SIGMA54_INTERACT_2"/>
    <property type="match status" value="1"/>
</dbReference>
<keyword evidence="5" id="KW-0804">Transcription</keyword>
<keyword evidence="4" id="KW-0238">DNA-binding</keyword>
<protein>
    <submittedName>
        <fullName evidence="9">Sigma-54-dependent Fis family transcriptional regulator</fullName>
    </submittedName>
</protein>
<dbReference type="PROSITE" id="PS50045">
    <property type="entry name" value="SIGMA54_INTERACT_4"/>
    <property type="match status" value="1"/>
</dbReference>
<dbReference type="GO" id="GO:0043565">
    <property type="term" value="F:sequence-specific DNA binding"/>
    <property type="evidence" value="ECO:0007669"/>
    <property type="project" value="InterPro"/>
</dbReference>
<sequence>MIQTVLLVEDEASIREAYALRLEHKGYVVHTARNGEEGIALLQKTPPDILILDMVMSGISGLELLKEIRTADPELPVIVLTARGTIRDAVEAMRLGAFDFVTKSIDMDELFIALSNASRFLTLSQEARYRTGQESERFSLDRMIAEGEVSRTLKKQIKNLASNDQITVLLQGETGSGKEYASKLIHYNGSRSERPFIEVDCPAIPSELFESELFGYEKGSFTGATTRKVGLLELSDGGTVLLDEIGDLPLHLQAKLLRVIEDRKIRRVGGGAQYPINVRFMAATHRDLRLAVKNGQFREDLFYRLNVVSLHIPALRERREDIIPMAERFLYESAQAFRKNVRTIAPDAQEMLLSYDFPGNIRELSNLMERAVMFCAGPRLEAKNFPSDMNQVRQESFSPGTVRSNEAGSELVLPMYYEIGKDSLPEHEKNLIRRVLEKSGGNKTLAASRLGISRWALDRRIKGS</sequence>
<dbReference type="GO" id="GO:0006355">
    <property type="term" value="P:regulation of DNA-templated transcription"/>
    <property type="evidence" value="ECO:0007669"/>
    <property type="project" value="InterPro"/>
</dbReference>
<dbReference type="InterPro" id="IPR002078">
    <property type="entry name" value="Sigma_54_int"/>
</dbReference>
<evidence type="ECO:0000256" key="4">
    <source>
        <dbReference type="ARBA" id="ARBA00023125"/>
    </source>
</evidence>
<dbReference type="InterPro" id="IPR025943">
    <property type="entry name" value="Sigma_54_int_dom_ATP-bd_2"/>
</dbReference>
<dbReference type="Pfam" id="PF00158">
    <property type="entry name" value="Sigma54_activat"/>
    <property type="match status" value="1"/>
</dbReference>
<evidence type="ECO:0000256" key="1">
    <source>
        <dbReference type="ARBA" id="ARBA00022741"/>
    </source>
</evidence>
<feature type="domain" description="Sigma-54 factor interaction" evidence="7">
    <location>
        <begin position="143"/>
        <end position="373"/>
    </location>
</feature>
<evidence type="ECO:0000256" key="2">
    <source>
        <dbReference type="ARBA" id="ARBA00022840"/>
    </source>
</evidence>
<dbReference type="CDD" id="cd00009">
    <property type="entry name" value="AAA"/>
    <property type="match status" value="1"/>
</dbReference>
<reference evidence="9" key="1">
    <citation type="journal article" date="2020" name="mSystems">
        <title>Genome- and Community-Level Interaction Insights into Carbon Utilization and Element Cycling Functions of Hydrothermarchaeota in Hydrothermal Sediment.</title>
        <authorList>
            <person name="Zhou Z."/>
            <person name="Liu Y."/>
            <person name="Xu W."/>
            <person name="Pan J."/>
            <person name="Luo Z.H."/>
            <person name="Li M."/>
        </authorList>
    </citation>
    <scope>NUCLEOTIDE SEQUENCE [LARGE SCALE GENOMIC DNA]</scope>
    <source>
        <strain evidence="9">SpSt-902</strain>
    </source>
</reference>
<dbReference type="InterPro" id="IPR011006">
    <property type="entry name" value="CheY-like_superfamily"/>
</dbReference>
<organism evidence="9">
    <name type="scientific">Leptospirillum ferriphilum</name>
    <dbReference type="NCBI Taxonomy" id="178606"/>
    <lineage>
        <taxon>Bacteria</taxon>
        <taxon>Pseudomonadati</taxon>
        <taxon>Nitrospirota</taxon>
        <taxon>Nitrospiria</taxon>
        <taxon>Nitrospirales</taxon>
        <taxon>Nitrospiraceae</taxon>
        <taxon>Leptospirillum</taxon>
    </lineage>
</organism>
<dbReference type="GO" id="GO:0000160">
    <property type="term" value="P:phosphorelay signal transduction system"/>
    <property type="evidence" value="ECO:0007669"/>
    <property type="project" value="InterPro"/>
</dbReference>
<name>A0A7C3LUE1_9BACT</name>
<dbReference type="InterPro" id="IPR001789">
    <property type="entry name" value="Sig_transdc_resp-reg_receiver"/>
</dbReference>
<dbReference type="InterPro" id="IPR058031">
    <property type="entry name" value="AAA_lid_NorR"/>
</dbReference>
<keyword evidence="6" id="KW-0597">Phosphoprotein</keyword>
<dbReference type="InterPro" id="IPR003593">
    <property type="entry name" value="AAA+_ATPase"/>
</dbReference>
<feature type="domain" description="Response regulatory" evidence="8">
    <location>
        <begin position="4"/>
        <end position="118"/>
    </location>
</feature>
<evidence type="ECO:0000256" key="5">
    <source>
        <dbReference type="ARBA" id="ARBA00023163"/>
    </source>
</evidence>
<evidence type="ECO:0000256" key="3">
    <source>
        <dbReference type="ARBA" id="ARBA00023015"/>
    </source>
</evidence>
<dbReference type="AlphaFoldDB" id="A0A7C3LUE1"/>
<dbReference type="SUPFAM" id="SSF46689">
    <property type="entry name" value="Homeodomain-like"/>
    <property type="match status" value="1"/>
</dbReference>
<dbReference type="InterPro" id="IPR025944">
    <property type="entry name" value="Sigma_54_int_dom_CS"/>
</dbReference>
<dbReference type="GO" id="GO:0005524">
    <property type="term" value="F:ATP binding"/>
    <property type="evidence" value="ECO:0007669"/>
    <property type="project" value="UniProtKB-KW"/>
</dbReference>
<dbReference type="SUPFAM" id="SSF52172">
    <property type="entry name" value="CheY-like"/>
    <property type="match status" value="1"/>
</dbReference>
<evidence type="ECO:0000313" key="9">
    <source>
        <dbReference type="EMBL" id="HFT92743.1"/>
    </source>
</evidence>
<dbReference type="InterPro" id="IPR009057">
    <property type="entry name" value="Homeodomain-like_sf"/>
</dbReference>
<dbReference type="FunFam" id="3.40.50.300:FF:000006">
    <property type="entry name" value="DNA-binding transcriptional regulator NtrC"/>
    <property type="match status" value="1"/>
</dbReference>
<feature type="modified residue" description="4-aspartylphosphate" evidence="6">
    <location>
        <position position="53"/>
    </location>
</feature>
<dbReference type="InterPro" id="IPR002197">
    <property type="entry name" value="HTH_Fis"/>
</dbReference>
<dbReference type="Gene3D" id="1.10.8.60">
    <property type="match status" value="1"/>
</dbReference>
<keyword evidence="3" id="KW-0805">Transcription regulation</keyword>
<dbReference type="InterPro" id="IPR027417">
    <property type="entry name" value="P-loop_NTPase"/>
</dbReference>
<keyword evidence="2" id="KW-0067">ATP-binding</keyword>
<dbReference type="Gene3D" id="3.40.50.2300">
    <property type="match status" value="1"/>
</dbReference>
<dbReference type="PANTHER" id="PTHR32071">
    <property type="entry name" value="TRANSCRIPTIONAL REGULATORY PROTEIN"/>
    <property type="match status" value="1"/>
</dbReference>
<evidence type="ECO:0000256" key="6">
    <source>
        <dbReference type="PROSITE-ProRule" id="PRU00169"/>
    </source>
</evidence>
<dbReference type="Gene3D" id="3.40.50.300">
    <property type="entry name" value="P-loop containing nucleotide triphosphate hydrolases"/>
    <property type="match status" value="1"/>
</dbReference>
<dbReference type="SMART" id="SM00448">
    <property type="entry name" value="REC"/>
    <property type="match status" value="1"/>
</dbReference>
<evidence type="ECO:0000259" key="8">
    <source>
        <dbReference type="PROSITE" id="PS50110"/>
    </source>
</evidence>
<keyword evidence="1" id="KW-0547">Nucleotide-binding</keyword>
<comment type="caution">
    <text evidence="9">The sequence shown here is derived from an EMBL/GenBank/DDBJ whole genome shotgun (WGS) entry which is preliminary data.</text>
</comment>
<dbReference type="Gene3D" id="1.10.10.60">
    <property type="entry name" value="Homeodomain-like"/>
    <property type="match status" value="1"/>
</dbReference>